<dbReference type="EMBL" id="SLWO01000002">
    <property type="protein sequence ID" value="TCO29052.1"/>
    <property type="molecule type" value="Genomic_DNA"/>
</dbReference>
<dbReference type="InterPro" id="IPR012796">
    <property type="entry name" value="Lysidine-tRNA-synth_C"/>
</dbReference>
<dbReference type="Pfam" id="PF01171">
    <property type="entry name" value="ATP_bind_3"/>
    <property type="match status" value="1"/>
</dbReference>
<feature type="binding site" evidence="8">
    <location>
        <begin position="28"/>
        <end position="33"/>
    </location>
    <ligand>
        <name>ATP</name>
        <dbReference type="ChEBI" id="CHEBI:30616"/>
    </ligand>
</feature>
<dbReference type="OrthoDB" id="9807403at2"/>
<feature type="domain" description="Lysidine-tRNA(Ile) synthetase C-terminal" evidence="9">
    <location>
        <begin position="365"/>
        <end position="439"/>
    </location>
</feature>
<comment type="domain">
    <text evidence="8">The N-terminal region contains the highly conserved SGGXDS motif, predicted to be a P-loop motif involved in ATP binding.</text>
</comment>
<dbReference type="AlphaFoldDB" id="A0A4R2HIL3"/>
<reference evidence="11 12" key="3">
    <citation type="submission" date="2019-03" db="EMBL/GenBank/DDBJ databases">
        <title>Genomic Encyclopedia of Type Strains, Phase IV (KMG-IV): sequencing the most valuable type-strain genomes for metagenomic binning, comparative biology and taxonomic classification.</title>
        <authorList>
            <person name="Goeker M."/>
        </authorList>
    </citation>
    <scope>NUCLEOTIDE SEQUENCE [LARGE SCALE GENOMIC DNA]</scope>
    <source>
        <strain evidence="11 12">DSM 103236</strain>
    </source>
</reference>
<dbReference type="InterPro" id="IPR011063">
    <property type="entry name" value="TilS/TtcA_N"/>
</dbReference>
<name>A0A4R2HIL3_9SPHI</name>
<dbReference type="NCBIfam" id="TIGR02433">
    <property type="entry name" value="lysidine_TilS_C"/>
    <property type="match status" value="1"/>
</dbReference>
<evidence type="ECO:0000256" key="4">
    <source>
        <dbReference type="ARBA" id="ARBA00022694"/>
    </source>
</evidence>
<dbReference type="InterPro" id="IPR012094">
    <property type="entry name" value="tRNA_Ile_lys_synt"/>
</dbReference>
<dbReference type="SUPFAM" id="SSF56037">
    <property type="entry name" value="PheT/TilS domain"/>
    <property type="match status" value="1"/>
</dbReference>
<dbReference type="InterPro" id="IPR014729">
    <property type="entry name" value="Rossmann-like_a/b/a_fold"/>
</dbReference>
<evidence type="ECO:0000313" key="12">
    <source>
        <dbReference type="Proteomes" id="UP000295684"/>
    </source>
</evidence>
<evidence type="ECO:0000259" key="9">
    <source>
        <dbReference type="SMART" id="SM00977"/>
    </source>
</evidence>
<evidence type="ECO:0000256" key="5">
    <source>
        <dbReference type="ARBA" id="ARBA00022741"/>
    </source>
</evidence>
<comment type="catalytic activity">
    <reaction evidence="7 8">
        <text>cytidine(34) in tRNA(Ile2) + L-lysine + ATP = lysidine(34) in tRNA(Ile2) + AMP + diphosphate + H(+)</text>
        <dbReference type="Rhea" id="RHEA:43744"/>
        <dbReference type="Rhea" id="RHEA-COMP:10625"/>
        <dbReference type="Rhea" id="RHEA-COMP:10670"/>
        <dbReference type="ChEBI" id="CHEBI:15378"/>
        <dbReference type="ChEBI" id="CHEBI:30616"/>
        <dbReference type="ChEBI" id="CHEBI:32551"/>
        <dbReference type="ChEBI" id="CHEBI:33019"/>
        <dbReference type="ChEBI" id="CHEBI:82748"/>
        <dbReference type="ChEBI" id="CHEBI:83665"/>
        <dbReference type="ChEBI" id="CHEBI:456215"/>
        <dbReference type="EC" id="6.3.4.19"/>
    </reaction>
</comment>
<reference evidence="10" key="1">
    <citation type="journal article" date="2014" name="Int. J. Syst. Evol. Microbiol.">
        <title>Complete genome of a new Firmicutes species belonging to the dominant human colonic microbiota ('Ruminococcus bicirculans') reveals two chromosomes and a selective capacity to utilize plant glucans.</title>
        <authorList>
            <consortium name="NISC Comparative Sequencing Program"/>
            <person name="Wegmann U."/>
            <person name="Louis P."/>
            <person name="Goesmann A."/>
            <person name="Henrissat B."/>
            <person name="Duncan S.H."/>
            <person name="Flint H.J."/>
        </authorList>
    </citation>
    <scope>NUCLEOTIDE SEQUENCE</scope>
    <source>
        <strain evidence="10">CGMCC 1.15644</strain>
    </source>
</reference>
<comment type="caution">
    <text evidence="11">The sequence shown here is derived from an EMBL/GenBank/DDBJ whole genome shotgun (WGS) entry which is preliminary data.</text>
</comment>
<accession>A0A4R2HIL3</accession>
<keyword evidence="6 8" id="KW-0067">ATP-binding</keyword>
<evidence type="ECO:0000256" key="8">
    <source>
        <dbReference type="HAMAP-Rule" id="MF_01161"/>
    </source>
</evidence>
<dbReference type="NCBIfam" id="TIGR02432">
    <property type="entry name" value="lysidine_TilS_N"/>
    <property type="match status" value="1"/>
</dbReference>
<dbReference type="InterPro" id="IPR012795">
    <property type="entry name" value="tRNA_Ile_lys_synt_N"/>
</dbReference>
<evidence type="ECO:0000256" key="3">
    <source>
        <dbReference type="ARBA" id="ARBA00022598"/>
    </source>
</evidence>
<dbReference type="PANTHER" id="PTHR43033">
    <property type="entry name" value="TRNA(ILE)-LYSIDINE SYNTHASE-RELATED"/>
    <property type="match status" value="1"/>
</dbReference>
<evidence type="ECO:0000256" key="1">
    <source>
        <dbReference type="ARBA" id="ARBA00004496"/>
    </source>
</evidence>
<reference evidence="13" key="2">
    <citation type="journal article" date="2019" name="Int. J. Syst. Evol. Microbiol.">
        <title>The Global Catalogue of Microorganisms (GCM) 10K type strain sequencing project: providing services to taxonomists for standard genome sequencing and annotation.</title>
        <authorList>
            <consortium name="The Broad Institute Genomics Platform"/>
            <consortium name="The Broad Institute Genome Sequencing Center for Infectious Disease"/>
            <person name="Wu L."/>
            <person name="Ma J."/>
        </authorList>
    </citation>
    <scope>NUCLEOTIDE SEQUENCE [LARGE SCALE GENOMIC DNA]</scope>
    <source>
        <strain evidence="13">CGMCC 1.15644</strain>
    </source>
</reference>
<sequence>MLPLSQFQDFIQQHELFANGNKILLAVSGGKDSVLMLHLFKAIGINIGVAHCNFNLRADEAQRDENFVKILAETLNLPFHITHFDTKKYALENKISTQMAARDLRYDWFEEIRLAHQYDYIALAQHQNDAVETVLINLIRGTGISGLHGILPKRDKLIRPILFLNRQEIEEIIDEEGISFVEDSSNLSTHYTRNKLRLQVIPHLQEINPNLEKTFADNIARFAAIENFLDLEVAKLRAKIIIRKTDGIYIALDEIAKLNPQKLLLYELLKPYHFTEHVVEEIIAGLTALSGTLFFSSTHQAIINRSHLVIVERNAETSLNQFIHPSTDKISFGDYDILLSFTDEIKFEMNPAKAFVNADKLIFPMVVRQWQHGDKFIPLGMRMAKKVSDFFIDEKVPLHLKHSTPILVNGNGDIVWIAGMRQDNRYKLTAATKKVAIFELEN</sequence>
<comment type="function">
    <text evidence="8">Ligates lysine onto the cytidine present at position 34 of the AUA codon-specific tRNA(Ile) that contains the anticodon CAU, in an ATP-dependent manner. Cytidine is converted to lysidine, thus changing the amino acid specificity of the tRNA from methionine to isoleucine.</text>
</comment>
<dbReference type="SUPFAM" id="SSF52402">
    <property type="entry name" value="Adenine nucleotide alpha hydrolases-like"/>
    <property type="match status" value="1"/>
</dbReference>
<dbReference type="HAMAP" id="MF_01161">
    <property type="entry name" value="tRNA_Ile_lys_synt"/>
    <property type="match status" value="1"/>
</dbReference>
<dbReference type="Proteomes" id="UP000622648">
    <property type="component" value="Unassembled WGS sequence"/>
</dbReference>
<dbReference type="EC" id="6.3.4.19" evidence="8"/>
<evidence type="ECO:0000313" key="11">
    <source>
        <dbReference type="EMBL" id="TCO29052.1"/>
    </source>
</evidence>
<gene>
    <name evidence="8 10" type="primary">tilS</name>
    <name evidence="11" type="ORF">EV200_102471</name>
    <name evidence="10" type="ORF">GCM10011413_20180</name>
</gene>
<dbReference type="GO" id="GO:0032267">
    <property type="term" value="F:tRNA(Ile)-lysidine synthase activity"/>
    <property type="evidence" value="ECO:0007669"/>
    <property type="project" value="UniProtKB-EC"/>
</dbReference>
<dbReference type="GO" id="GO:0005524">
    <property type="term" value="F:ATP binding"/>
    <property type="evidence" value="ECO:0007669"/>
    <property type="project" value="UniProtKB-UniRule"/>
</dbReference>
<dbReference type="PANTHER" id="PTHR43033:SF1">
    <property type="entry name" value="TRNA(ILE)-LYSIDINE SYNTHASE-RELATED"/>
    <property type="match status" value="1"/>
</dbReference>
<protein>
    <recommendedName>
        <fullName evidence="8">tRNA(Ile)-lysidine synthase</fullName>
        <ecNumber evidence="8">6.3.4.19</ecNumber>
    </recommendedName>
    <alternativeName>
        <fullName evidence="8">tRNA(Ile)-2-lysyl-cytidine synthase</fullName>
    </alternativeName>
    <alternativeName>
        <fullName evidence="8">tRNA(Ile)-lysidine synthetase</fullName>
    </alternativeName>
</protein>
<reference evidence="10" key="4">
    <citation type="submission" date="2024-05" db="EMBL/GenBank/DDBJ databases">
        <authorList>
            <person name="Sun Q."/>
            <person name="Zhou Y."/>
        </authorList>
    </citation>
    <scope>NUCLEOTIDE SEQUENCE</scope>
    <source>
        <strain evidence="10">CGMCC 1.15644</strain>
    </source>
</reference>
<keyword evidence="5 8" id="KW-0547">Nucleotide-binding</keyword>
<evidence type="ECO:0000256" key="2">
    <source>
        <dbReference type="ARBA" id="ARBA00022490"/>
    </source>
</evidence>
<evidence type="ECO:0000256" key="7">
    <source>
        <dbReference type="ARBA" id="ARBA00048539"/>
    </source>
</evidence>
<evidence type="ECO:0000313" key="10">
    <source>
        <dbReference type="EMBL" id="GGE53780.1"/>
    </source>
</evidence>
<dbReference type="RefSeq" id="WP_132530198.1">
    <property type="nucleotide sequence ID" value="NZ_BMJO01000003.1"/>
</dbReference>
<keyword evidence="3 8" id="KW-0436">Ligase</keyword>
<dbReference type="Proteomes" id="UP000295684">
    <property type="component" value="Unassembled WGS sequence"/>
</dbReference>
<dbReference type="Gene3D" id="3.40.50.620">
    <property type="entry name" value="HUPs"/>
    <property type="match status" value="1"/>
</dbReference>
<dbReference type="EMBL" id="BMJO01000003">
    <property type="protein sequence ID" value="GGE53780.1"/>
    <property type="molecule type" value="Genomic_DNA"/>
</dbReference>
<keyword evidence="2 8" id="KW-0963">Cytoplasm</keyword>
<comment type="subcellular location">
    <subcellularLocation>
        <location evidence="1 8">Cytoplasm</location>
    </subcellularLocation>
</comment>
<evidence type="ECO:0000256" key="6">
    <source>
        <dbReference type="ARBA" id="ARBA00022840"/>
    </source>
</evidence>
<dbReference type="CDD" id="cd01992">
    <property type="entry name" value="TilS_N"/>
    <property type="match status" value="1"/>
</dbReference>
<dbReference type="GO" id="GO:0005737">
    <property type="term" value="C:cytoplasm"/>
    <property type="evidence" value="ECO:0007669"/>
    <property type="project" value="UniProtKB-SubCell"/>
</dbReference>
<evidence type="ECO:0000313" key="13">
    <source>
        <dbReference type="Proteomes" id="UP000622648"/>
    </source>
</evidence>
<dbReference type="Pfam" id="PF11734">
    <property type="entry name" value="TilS_C"/>
    <property type="match status" value="1"/>
</dbReference>
<dbReference type="SMART" id="SM00977">
    <property type="entry name" value="TilS_C"/>
    <property type="match status" value="1"/>
</dbReference>
<proteinExistence type="inferred from homology"/>
<keyword evidence="4 8" id="KW-0819">tRNA processing</keyword>
<dbReference type="GO" id="GO:0006400">
    <property type="term" value="P:tRNA modification"/>
    <property type="evidence" value="ECO:0007669"/>
    <property type="project" value="UniProtKB-UniRule"/>
</dbReference>
<keyword evidence="13" id="KW-1185">Reference proteome</keyword>
<organism evidence="11 12">
    <name type="scientific">Pedobacter psychrotolerans</name>
    <dbReference type="NCBI Taxonomy" id="1843235"/>
    <lineage>
        <taxon>Bacteria</taxon>
        <taxon>Pseudomonadati</taxon>
        <taxon>Bacteroidota</taxon>
        <taxon>Sphingobacteriia</taxon>
        <taxon>Sphingobacteriales</taxon>
        <taxon>Sphingobacteriaceae</taxon>
        <taxon>Pedobacter</taxon>
    </lineage>
</organism>
<comment type="similarity">
    <text evidence="8">Belongs to the tRNA(Ile)-lysidine synthase family.</text>
</comment>